<dbReference type="EMBL" id="BARS01033946">
    <property type="protein sequence ID" value="GAG16701.1"/>
    <property type="molecule type" value="Genomic_DNA"/>
</dbReference>
<comment type="caution">
    <text evidence="1">The sequence shown here is derived from an EMBL/GenBank/DDBJ whole genome shotgun (WGS) entry which is preliminary data.</text>
</comment>
<name>X0WVC8_9ZZZZ</name>
<feature type="non-terminal residue" evidence="1">
    <location>
        <position position="1"/>
    </location>
</feature>
<gene>
    <name evidence="1" type="ORF">S01H1_52515</name>
</gene>
<protein>
    <submittedName>
        <fullName evidence="1">Uncharacterized protein</fullName>
    </submittedName>
</protein>
<organism evidence="1">
    <name type="scientific">marine sediment metagenome</name>
    <dbReference type="NCBI Taxonomy" id="412755"/>
    <lineage>
        <taxon>unclassified sequences</taxon>
        <taxon>metagenomes</taxon>
        <taxon>ecological metagenomes</taxon>
    </lineage>
</organism>
<accession>X0WVC8</accession>
<dbReference type="AlphaFoldDB" id="X0WVC8"/>
<evidence type="ECO:0000313" key="1">
    <source>
        <dbReference type="EMBL" id="GAG16701.1"/>
    </source>
</evidence>
<sequence>TGVSSLVVNLGGIATYPSTVREYASYENVLETAAHEWLHQYLFFHPLGSRYFDNETLRTLNETVANIGGREIADLVQQRFPLPQSSFVTAADEPREEPRIDFRAEMHELRLEVDRLLSEGKIGEAEALMEQKREFLTENGFYIRKINQAYFAFHGLYADTPASSSPIGPKMQELRRLSPSLGDFVRSVAEITSEEDLDRLLAERAVEGLTPP</sequence>
<proteinExistence type="predicted"/>
<reference evidence="1" key="1">
    <citation type="journal article" date="2014" name="Front. Microbiol.">
        <title>High frequency of phylogenetically diverse reductive dehalogenase-homologous genes in deep subseafloor sedimentary metagenomes.</title>
        <authorList>
            <person name="Kawai M."/>
            <person name="Futagami T."/>
            <person name="Toyoda A."/>
            <person name="Takaki Y."/>
            <person name="Nishi S."/>
            <person name="Hori S."/>
            <person name="Arai W."/>
            <person name="Tsubouchi T."/>
            <person name="Morono Y."/>
            <person name="Uchiyama I."/>
            <person name="Ito T."/>
            <person name="Fujiyama A."/>
            <person name="Inagaki F."/>
            <person name="Takami H."/>
        </authorList>
    </citation>
    <scope>NUCLEOTIDE SEQUENCE</scope>
    <source>
        <strain evidence="1">Expedition CK06-06</strain>
    </source>
</reference>